<gene>
    <name evidence="1" type="ORF">SISSUDRAFT_1060545</name>
</gene>
<dbReference type="EMBL" id="KV428036">
    <property type="protein sequence ID" value="KZT40189.1"/>
    <property type="molecule type" value="Genomic_DNA"/>
</dbReference>
<evidence type="ECO:0008006" key="3">
    <source>
        <dbReference type="Google" id="ProtNLM"/>
    </source>
</evidence>
<dbReference type="AlphaFoldDB" id="A0A166F1W0"/>
<dbReference type="Proteomes" id="UP000076798">
    <property type="component" value="Unassembled WGS sequence"/>
</dbReference>
<keyword evidence="2" id="KW-1185">Reference proteome</keyword>
<dbReference type="Gene3D" id="2.120.10.70">
    <property type="entry name" value="Fucose-specific lectin"/>
    <property type="match status" value="1"/>
</dbReference>
<proteinExistence type="predicted"/>
<evidence type="ECO:0000313" key="2">
    <source>
        <dbReference type="Proteomes" id="UP000076798"/>
    </source>
</evidence>
<protein>
    <recommendedName>
        <fullName evidence="3">Fucose-specific lectin</fullName>
    </recommendedName>
</protein>
<name>A0A166F1W0_9AGAM</name>
<evidence type="ECO:0000313" key="1">
    <source>
        <dbReference type="EMBL" id="KZT40189.1"/>
    </source>
</evidence>
<dbReference type="OrthoDB" id="407298at2759"/>
<dbReference type="SUPFAM" id="SSF89372">
    <property type="entry name" value="Fucose-specific lectin"/>
    <property type="match status" value="1"/>
</dbReference>
<accession>A0A166F1W0</accession>
<sequence>MASTKALSGSALASVYWKDKAEHDSIWVYYIDVYGYVCQVQSYDGSWDGGSRQCFKAPRFNTPLAAIAYPDSTGYPSPNPEIHIFCIAIDDTNKPSIQRYIKWEHSDLWEKSPKDIPSENLLTLSNLGATQYKGKHIRVFWQDTKHHIRQTTCNTSDGTDWAVDEKKVSEKPAWRGTPIAAAAVIGLHQSLSSVLAWRSSERLLVLVRVDTDPVDTNALLATTQKFDMSPTGSVGLVAWSLGHVWAFYEGFTDGLQRVRLYKHGAAEKAFSVFTGSITTAKAADEGSLAGAAIPVDDVGHAPASIFYQPPGQINIVEMRLEYTP</sequence>
<organism evidence="1 2">
    <name type="scientific">Sistotremastrum suecicum HHB10207 ss-3</name>
    <dbReference type="NCBI Taxonomy" id="1314776"/>
    <lineage>
        <taxon>Eukaryota</taxon>
        <taxon>Fungi</taxon>
        <taxon>Dikarya</taxon>
        <taxon>Basidiomycota</taxon>
        <taxon>Agaricomycotina</taxon>
        <taxon>Agaricomycetes</taxon>
        <taxon>Sistotremastrales</taxon>
        <taxon>Sistotremastraceae</taxon>
        <taxon>Sistotremastrum</taxon>
    </lineage>
</organism>
<reference evidence="1 2" key="1">
    <citation type="journal article" date="2016" name="Mol. Biol. Evol.">
        <title>Comparative Genomics of Early-Diverging Mushroom-Forming Fungi Provides Insights into the Origins of Lignocellulose Decay Capabilities.</title>
        <authorList>
            <person name="Nagy L.G."/>
            <person name="Riley R."/>
            <person name="Tritt A."/>
            <person name="Adam C."/>
            <person name="Daum C."/>
            <person name="Floudas D."/>
            <person name="Sun H."/>
            <person name="Yadav J.S."/>
            <person name="Pangilinan J."/>
            <person name="Larsson K.H."/>
            <person name="Matsuura K."/>
            <person name="Barry K."/>
            <person name="Labutti K."/>
            <person name="Kuo R."/>
            <person name="Ohm R.A."/>
            <person name="Bhattacharya S.S."/>
            <person name="Shirouzu T."/>
            <person name="Yoshinaga Y."/>
            <person name="Martin F.M."/>
            <person name="Grigoriev I.V."/>
            <person name="Hibbett D.S."/>
        </authorList>
    </citation>
    <scope>NUCLEOTIDE SEQUENCE [LARGE SCALE GENOMIC DNA]</scope>
    <source>
        <strain evidence="1 2">HHB10207 ss-3</strain>
    </source>
</reference>